<keyword evidence="4" id="KW-1185">Reference proteome</keyword>
<dbReference type="InterPro" id="IPR017439">
    <property type="entry name" value="Amidohydrolase"/>
</dbReference>
<dbReference type="InterPro" id="IPR002933">
    <property type="entry name" value="Peptidase_M20"/>
</dbReference>
<evidence type="ECO:0000259" key="2">
    <source>
        <dbReference type="Pfam" id="PF07687"/>
    </source>
</evidence>
<proteinExistence type="predicted"/>
<dbReference type="Gene3D" id="3.30.70.360">
    <property type="match status" value="1"/>
</dbReference>
<dbReference type="GO" id="GO:0005737">
    <property type="term" value="C:cytoplasm"/>
    <property type="evidence" value="ECO:0007669"/>
    <property type="project" value="TreeGrafter"/>
</dbReference>
<protein>
    <submittedName>
        <fullName evidence="3">Amidohydrolase</fullName>
    </submittedName>
</protein>
<dbReference type="InterPro" id="IPR036264">
    <property type="entry name" value="Bact_exopeptidase_dim_dom"/>
</dbReference>
<dbReference type="Gene3D" id="3.40.630.10">
    <property type="entry name" value="Zn peptidases"/>
    <property type="match status" value="1"/>
</dbReference>
<evidence type="ECO:0000256" key="1">
    <source>
        <dbReference type="SAM" id="MobiDB-lite"/>
    </source>
</evidence>
<accession>A0A542Y9P8</accession>
<name>A0A542Y9P8_9MICO</name>
<reference evidence="3 4" key="1">
    <citation type="submission" date="2019-06" db="EMBL/GenBank/DDBJ databases">
        <title>Sequencing the genomes of 1000 actinobacteria strains.</title>
        <authorList>
            <person name="Klenk H.-P."/>
        </authorList>
    </citation>
    <scope>NUCLEOTIDE SEQUENCE [LARGE SCALE GENOMIC DNA]</scope>
    <source>
        <strain evidence="3 4">DSM 8803</strain>
    </source>
</reference>
<dbReference type="PIRSF" id="PIRSF037226">
    <property type="entry name" value="Amidohydrolase_ACY1L2_prd"/>
    <property type="match status" value="1"/>
</dbReference>
<keyword evidence="3" id="KW-0378">Hydrolase</keyword>
<evidence type="ECO:0000313" key="4">
    <source>
        <dbReference type="Proteomes" id="UP000319094"/>
    </source>
</evidence>
<dbReference type="SUPFAM" id="SSF53187">
    <property type="entry name" value="Zn-dependent exopeptidases"/>
    <property type="match status" value="1"/>
</dbReference>
<dbReference type="AlphaFoldDB" id="A0A542Y9P8"/>
<gene>
    <name evidence="3" type="ORF">FB468_2880</name>
</gene>
<comment type="caution">
    <text evidence="3">The sequence shown here is derived from an EMBL/GenBank/DDBJ whole genome shotgun (WGS) entry which is preliminary data.</text>
</comment>
<feature type="domain" description="Peptidase M20 dimerisation" evidence="2">
    <location>
        <begin position="227"/>
        <end position="327"/>
    </location>
</feature>
<evidence type="ECO:0000313" key="3">
    <source>
        <dbReference type="EMBL" id="TQL44809.1"/>
    </source>
</evidence>
<dbReference type="RefSeq" id="WP_141887931.1">
    <property type="nucleotide sequence ID" value="NZ_BAAAUY010000018.1"/>
</dbReference>
<dbReference type="PANTHER" id="PTHR30575:SF0">
    <property type="entry name" value="XAA-ARG DIPEPTIDASE"/>
    <property type="match status" value="1"/>
</dbReference>
<feature type="region of interest" description="Disordered" evidence="1">
    <location>
        <begin position="1"/>
        <end position="20"/>
    </location>
</feature>
<dbReference type="NCBIfam" id="TIGR01891">
    <property type="entry name" value="amidohydrolases"/>
    <property type="match status" value="1"/>
</dbReference>
<dbReference type="FunFam" id="3.30.70.360:FF:000004">
    <property type="entry name" value="Peptidase M20 domain-containing protein 2"/>
    <property type="match status" value="1"/>
</dbReference>
<dbReference type="GO" id="GO:0016805">
    <property type="term" value="F:dipeptidase activity"/>
    <property type="evidence" value="ECO:0007669"/>
    <property type="project" value="InterPro"/>
</dbReference>
<dbReference type="GO" id="GO:0071713">
    <property type="term" value="F:para-aminobenzoyl-glutamate hydrolase activity"/>
    <property type="evidence" value="ECO:0007669"/>
    <property type="project" value="TreeGrafter"/>
</dbReference>
<dbReference type="Pfam" id="PF01546">
    <property type="entry name" value="Peptidase_M20"/>
    <property type="match status" value="1"/>
</dbReference>
<feature type="compositionally biased region" description="Low complexity" evidence="1">
    <location>
        <begin position="1"/>
        <end position="18"/>
    </location>
</feature>
<dbReference type="STRING" id="55969.SD72_13720"/>
<dbReference type="Proteomes" id="UP000319094">
    <property type="component" value="Unassembled WGS sequence"/>
</dbReference>
<dbReference type="OrthoDB" id="9781032at2"/>
<dbReference type="PANTHER" id="PTHR30575">
    <property type="entry name" value="PEPTIDASE M20"/>
    <property type="match status" value="1"/>
</dbReference>
<dbReference type="InterPro" id="IPR052030">
    <property type="entry name" value="Peptidase_M20/M20A_hydrolases"/>
</dbReference>
<dbReference type="InterPro" id="IPR011650">
    <property type="entry name" value="Peptidase_M20_dimer"/>
</dbReference>
<dbReference type="InterPro" id="IPR017144">
    <property type="entry name" value="Xaa-Arg_dipeptidase"/>
</dbReference>
<sequence length="464" mass="47170">MTTTAPTAAQPRTAQPRTGTDPLATYLAHAEAEQALGGHAGGEPGAGSAEGLTAASPFAGAPEAVHGRIADSVEAARDDLRALAVALFEDPEVGFEEHRSVARIAELLASGGHQVETGSFGLPTAFRASVGTGAPHFAIVAEYDALPGIGHACGHNIIAAVAAGAFAALAPEVAALGGRLSIIGTPAEEGGGGKEHVLRAGGFDGVDAAGMVHPSVGSEVSPIYGSGTSGVRRLRVRYHGRAGHAAASPHLGLNALDAVVTAYQSIAQLRQHILPIDRIHGIITNGGTAANVVPDLTEAEFLVRSSEIDTLKVLTERVIDALEAAALATGTTAEIDVDFEPPYLPLKPNVLLTKHWARRLEARGRAVPLTPARVRLGGPSTDMGNVSWAIPAVHPALGLGGPADVAPHNAAFAASTVEPPAIDALVDAAIALAGLAADYLADGGLRAAVREEFDANGGARRWTS</sequence>
<dbReference type="EMBL" id="VFON01000001">
    <property type="protein sequence ID" value="TQL44809.1"/>
    <property type="molecule type" value="Genomic_DNA"/>
</dbReference>
<dbReference type="SUPFAM" id="SSF55031">
    <property type="entry name" value="Bacterial exopeptidase dimerisation domain"/>
    <property type="match status" value="1"/>
</dbReference>
<dbReference type="GO" id="GO:0046657">
    <property type="term" value="P:folic acid catabolic process"/>
    <property type="evidence" value="ECO:0007669"/>
    <property type="project" value="TreeGrafter"/>
</dbReference>
<organism evidence="3 4">
    <name type="scientific">Leucobacter komagatae</name>
    <dbReference type="NCBI Taxonomy" id="55969"/>
    <lineage>
        <taxon>Bacteria</taxon>
        <taxon>Bacillati</taxon>
        <taxon>Actinomycetota</taxon>
        <taxon>Actinomycetes</taxon>
        <taxon>Micrococcales</taxon>
        <taxon>Microbacteriaceae</taxon>
        <taxon>Leucobacter</taxon>
    </lineage>
</organism>
<dbReference type="Pfam" id="PF07687">
    <property type="entry name" value="M20_dimer"/>
    <property type="match status" value="1"/>
</dbReference>